<evidence type="ECO:0000313" key="2">
    <source>
        <dbReference type="Proteomes" id="UP000314294"/>
    </source>
</evidence>
<gene>
    <name evidence="1" type="ORF">EYF80_032307</name>
</gene>
<dbReference type="Proteomes" id="UP000314294">
    <property type="component" value="Unassembled WGS sequence"/>
</dbReference>
<dbReference type="AlphaFoldDB" id="A0A4Z2GXI1"/>
<proteinExistence type="predicted"/>
<name>A0A4Z2GXI1_9TELE</name>
<keyword evidence="2" id="KW-1185">Reference proteome</keyword>
<dbReference type="EMBL" id="SRLO01000404">
    <property type="protein sequence ID" value="TNN57483.1"/>
    <property type="molecule type" value="Genomic_DNA"/>
</dbReference>
<comment type="caution">
    <text evidence="1">The sequence shown here is derived from an EMBL/GenBank/DDBJ whole genome shotgun (WGS) entry which is preliminary data.</text>
</comment>
<evidence type="ECO:0000313" key="1">
    <source>
        <dbReference type="EMBL" id="TNN57483.1"/>
    </source>
</evidence>
<organism evidence="1 2">
    <name type="scientific">Liparis tanakae</name>
    <name type="common">Tanaka's snailfish</name>
    <dbReference type="NCBI Taxonomy" id="230148"/>
    <lineage>
        <taxon>Eukaryota</taxon>
        <taxon>Metazoa</taxon>
        <taxon>Chordata</taxon>
        <taxon>Craniata</taxon>
        <taxon>Vertebrata</taxon>
        <taxon>Euteleostomi</taxon>
        <taxon>Actinopterygii</taxon>
        <taxon>Neopterygii</taxon>
        <taxon>Teleostei</taxon>
        <taxon>Neoteleostei</taxon>
        <taxon>Acanthomorphata</taxon>
        <taxon>Eupercaria</taxon>
        <taxon>Perciformes</taxon>
        <taxon>Cottioidei</taxon>
        <taxon>Cottales</taxon>
        <taxon>Liparidae</taxon>
        <taxon>Liparis</taxon>
    </lineage>
</organism>
<accession>A0A4Z2GXI1</accession>
<reference evidence="1 2" key="1">
    <citation type="submission" date="2019-03" db="EMBL/GenBank/DDBJ databases">
        <title>First draft genome of Liparis tanakae, snailfish: a comprehensive survey of snailfish specific genes.</title>
        <authorList>
            <person name="Kim W."/>
            <person name="Song I."/>
            <person name="Jeong J.-H."/>
            <person name="Kim D."/>
            <person name="Kim S."/>
            <person name="Ryu S."/>
            <person name="Song J.Y."/>
            <person name="Lee S.K."/>
        </authorList>
    </citation>
    <scope>NUCLEOTIDE SEQUENCE [LARGE SCALE GENOMIC DNA]</scope>
    <source>
        <tissue evidence="1">Muscle</tissue>
    </source>
</reference>
<sequence>MPSFASFASSGFSYVTKPKPRDLSVSLSLMTTQLSMAPYFSKAPFSDSSVVSKLSPPMNSFPSSDMMISDLTNGSPKESERIQQPFSRFYLQASYR</sequence>
<protein>
    <submittedName>
        <fullName evidence="1">Uncharacterized protein</fullName>
    </submittedName>
</protein>